<feature type="compositionally biased region" description="Basic and acidic residues" evidence="1">
    <location>
        <begin position="162"/>
        <end position="181"/>
    </location>
</feature>
<evidence type="ECO:0000313" key="2">
    <source>
        <dbReference type="EMBL" id="RXH78797.1"/>
    </source>
</evidence>
<dbReference type="Proteomes" id="UP000290289">
    <property type="component" value="Chromosome 13"/>
</dbReference>
<dbReference type="EMBL" id="RDQH01000339">
    <property type="protein sequence ID" value="RXH78797.1"/>
    <property type="molecule type" value="Genomic_DNA"/>
</dbReference>
<sequence length="220" mass="26201">MALYNNNNAWMYKMFPFTLEGLEIRWSIDCFESLANIFTNTYSVYYDVRKCHEIIDGSLRIYLKHFCTELVEIEKPDDRLAIMAFKKYDYATLVECLNDLTDWDDKTRRRIVEPNYFKNADRRISDKDIPPLYPRQTVEEEIEINKPQTKLKDKVRKQGSAEPKDRDRLDTHTDDKDECPAKKPTININCIHEGCETLKDKWTIEQITRNPIPITLRWIP</sequence>
<evidence type="ECO:0000256" key="1">
    <source>
        <dbReference type="SAM" id="MobiDB-lite"/>
    </source>
</evidence>
<feature type="region of interest" description="Disordered" evidence="1">
    <location>
        <begin position="149"/>
        <end position="183"/>
    </location>
</feature>
<protein>
    <submittedName>
        <fullName evidence="2">Uncharacterized protein</fullName>
    </submittedName>
</protein>
<organism evidence="2 3">
    <name type="scientific">Malus domestica</name>
    <name type="common">Apple</name>
    <name type="synonym">Pyrus malus</name>
    <dbReference type="NCBI Taxonomy" id="3750"/>
    <lineage>
        <taxon>Eukaryota</taxon>
        <taxon>Viridiplantae</taxon>
        <taxon>Streptophyta</taxon>
        <taxon>Embryophyta</taxon>
        <taxon>Tracheophyta</taxon>
        <taxon>Spermatophyta</taxon>
        <taxon>Magnoliopsida</taxon>
        <taxon>eudicotyledons</taxon>
        <taxon>Gunneridae</taxon>
        <taxon>Pentapetalae</taxon>
        <taxon>rosids</taxon>
        <taxon>fabids</taxon>
        <taxon>Rosales</taxon>
        <taxon>Rosaceae</taxon>
        <taxon>Amygdaloideae</taxon>
        <taxon>Maleae</taxon>
        <taxon>Malus</taxon>
    </lineage>
</organism>
<name>A0A498I9X7_MALDO</name>
<dbReference type="AlphaFoldDB" id="A0A498I9X7"/>
<accession>A0A498I9X7</accession>
<evidence type="ECO:0000313" key="3">
    <source>
        <dbReference type="Proteomes" id="UP000290289"/>
    </source>
</evidence>
<proteinExistence type="predicted"/>
<comment type="caution">
    <text evidence="2">The sequence shown here is derived from an EMBL/GenBank/DDBJ whole genome shotgun (WGS) entry which is preliminary data.</text>
</comment>
<gene>
    <name evidence="2" type="ORF">DVH24_002315</name>
</gene>
<reference evidence="2 3" key="1">
    <citation type="submission" date="2018-10" db="EMBL/GenBank/DDBJ databases">
        <title>A high-quality apple genome assembly.</title>
        <authorList>
            <person name="Hu J."/>
        </authorList>
    </citation>
    <scope>NUCLEOTIDE SEQUENCE [LARGE SCALE GENOMIC DNA]</scope>
    <source>
        <strain evidence="3">cv. HFTH1</strain>
        <tissue evidence="2">Young leaf</tissue>
    </source>
</reference>
<keyword evidence="3" id="KW-1185">Reference proteome</keyword>